<name>A0A2Z7DEU3_9LAMI</name>
<proteinExistence type="predicted"/>
<dbReference type="EMBL" id="KQ988430">
    <property type="protein sequence ID" value="KZV55934.1"/>
    <property type="molecule type" value="Genomic_DNA"/>
</dbReference>
<evidence type="ECO:0000313" key="1">
    <source>
        <dbReference type="EMBL" id="KZV55934.1"/>
    </source>
</evidence>
<keyword evidence="2" id="KW-1185">Reference proteome</keyword>
<evidence type="ECO:0000313" key="2">
    <source>
        <dbReference type="Proteomes" id="UP000250235"/>
    </source>
</evidence>
<gene>
    <name evidence="1" type="ORF">F511_29430</name>
</gene>
<protein>
    <submittedName>
        <fullName evidence="1">Uncharacterized protein</fullName>
    </submittedName>
</protein>
<dbReference type="AlphaFoldDB" id="A0A2Z7DEU3"/>
<sequence length="246" mass="26487">MDRIGDIYRNLPRRADVIVTTVGARHKCQQGSGFEHPMNDDICIVVFVLIVSRLYIFCSSAASSGGGSGSPTVVSEPELENRNFNSTAGTPPCAAAPLSQAHERARWRDCRGMAARDVRQMVVALARRCTAVAGGSDAAGRCVKRAGRPFCVRRCDARRQLRAMVARWPRDARAMLRRLPRAGRAPVAREAALCSAAAGRTLDDGCTRFAHVVASPWRGVSHAVAVRFVGGGHRPAAAPASLRRMS</sequence>
<organism evidence="1 2">
    <name type="scientific">Dorcoceras hygrometricum</name>
    <dbReference type="NCBI Taxonomy" id="472368"/>
    <lineage>
        <taxon>Eukaryota</taxon>
        <taxon>Viridiplantae</taxon>
        <taxon>Streptophyta</taxon>
        <taxon>Embryophyta</taxon>
        <taxon>Tracheophyta</taxon>
        <taxon>Spermatophyta</taxon>
        <taxon>Magnoliopsida</taxon>
        <taxon>eudicotyledons</taxon>
        <taxon>Gunneridae</taxon>
        <taxon>Pentapetalae</taxon>
        <taxon>asterids</taxon>
        <taxon>lamiids</taxon>
        <taxon>Lamiales</taxon>
        <taxon>Gesneriaceae</taxon>
        <taxon>Didymocarpoideae</taxon>
        <taxon>Trichosporeae</taxon>
        <taxon>Loxocarpinae</taxon>
        <taxon>Dorcoceras</taxon>
    </lineage>
</organism>
<accession>A0A2Z7DEU3</accession>
<reference evidence="1 2" key="1">
    <citation type="journal article" date="2015" name="Proc. Natl. Acad. Sci. U.S.A.">
        <title>The resurrection genome of Boea hygrometrica: A blueprint for survival of dehydration.</title>
        <authorList>
            <person name="Xiao L."/>
            <person name="Yang G."/>
            <person name="Zhang L."/>
            <person name="Yang X."/>
            <person name="Zhao S."/>
            <person name="Ji Z."/>
            <person name="Zhou Q."/>
            <person name="Hu M."/>
            <person name="Wang Y."/>
            <person name="Chen M."/>
            <person name="Xu Y."/>
            <person name="Jin H."/>
            <person name="Xiao X."/>
            <person name="Hu G."/>
            <person name="Bao F."/>
            <person name="Hu Y."/>
            <person name="Wan P."/>
            <person name="Li L."/>
            <person name="Deng X."/>
            <person name="Kuang T."/>
            <person name="Xiang C."/>
            <person name="Zhu J.K."/>
            <person name="Oliver M.J."/>
            <person name="He Y."/>
        </authorList>
    </citation>
    <scope>NUCLEOTIDE SEQUENCE [LARGE SCALE GENOMIC DNA]</scope>
    <source>
        <strain evidence="2">cv. XS01</strain>
    </source>
</reference>
<dbReference type="Proteomes" id="UP000250235">
    <property type="component" value="Unassembled WGS sequence"/>
</dbReference>